<accession>A0A2N5PPQ4</accession>
<dbReference type="AlphaFoldDB" id="A0A2N5PPQ4"/>
<dbReference type="GO" id="GO:0009401">
    <property type="term" value="P:phosphoenolpyruvate-dependent sugar phosphotransferase system"/>
    <property type="evidence" value="ECO:0007669"/>
    <property type="project" value="InterPro"/>
</dbReference>
<feature type="transmembrane region" description="Helical" evidence="1">
    <location>
        <begin position="127"/>
        <end position="151"/>
    </location>
</feature>
<evidence type="ECO:0000313" key="4">
    <source>
        <dbReference type="EMBL" id="PLT77106.1"/>
    </source>
</evidence>
<keyword evidence="1" id="KW-0812">Transmembrane</keyword>
<dbReference type="GO" id="GO:0005886">
    <property type="term" value="C:plasma membrane"/>
    <property type="evidence" value="ECO:0007669"/>
    <property type="project" value="TreeGrafter"/>
</dbReference>
<feature type="transmembrane region" description="Helical" evidence="1">
    <location>
        <begin position="186"/>
        <end position="210"/>
    </location>
</feature>
<dbReference type="PANTHER" id="PTHR32502">
    <property type="entry name" value="N-ACETYLGALACTOSAMINE PERMEASE II COMPONENT-RELATED"/>
    <property type="match status" value="1"/>
</dbReference>
<reference evidence="5 6" key="1">
    <citation type="journal article" date="2017" name="Genome Med.">
        <title>A novel Ruminococcus gnavus clade enriched in inflammatory bowel disease patients.</title>
        <authorList>
            <person name="Hall A.B."/>
            <person name="Yassour M."/>
            <person name="Sauk J."/>
            <person name="Garner A."/>
            <person name="Jiang X."/>
            <person name="Arthur T."/>
            <person name="Lagoudas G.K."/>
            <person name="Vatanen T."/>
            <person name="Fornelos N."/>
            <person name="Wilson R."/>
            <person name="Bertha M."/>
            <person name="Cohen M."/>
            <person name="Garber J."/>
            <person name="Khalili H."/>
            <person name="Gevers D."/>
            <person name="Ananthakrishnan A.N."/>
            <person name="Kugathasan S."/>
            <person name="Lander E.S."/>
            <person name="Blainey P."/>
            <person name="Vlamakis H."/>
            <person name="Xavier R.J."/>
            <person name="Huttenhower C."/>
        </authorList>
    </citation>
    <scope>NUCLEOTIDE SEQUENCE [LARGE SCALE GENOMIC DNA]</scope>
    <source>
        <strain evidence="2 5">RJX1118</strain>
        <strain evidence="3 6">RJX1124</strain>
        <strain evidence="4 7">RJX1125</strain>
    </source>
</reference>
<protein>
    <submittedName>
        <fullName evidence="4">PTS mannose transporter subunit IID</fullName>
    </submittedName>
</protein>
<comment type="caution">
    <text evidence="4">The sequence shown here is derived from an EMBL/GenBank/DDBJ whole genome shotgun (WGS) entry which is preliminary data.</text>
</comment>
<keyword evidence="1" id="KW-1133">Transmembrane helix</keyword>
<feature type="transmembrane region" description="Helical" evidence="1">
    <location>
        <begin position="254"/>
        <end position="272"/>
    </location>
</feature>
<dbReference type="Proteomes" id="UP000235093">
    <property type="component" value="Unassembled WGS sequence"/>
</dbReference>
<evidence type="ECO:0000256" key="1">
    <source>
        <dbReference type="SAM" id="Phobius"/>
    </source>
</evidence>
<dbReference type="Proteomes" id="UP000234849">
    <property type="component" value="Unassembled WGS sequence"/>
</dbReference>
<dbReference type="Proteomes" id="UP000234891">
    <property type="component" value="Unassembled WGS sequence"/>
</dbReference>
<dbReference type="PROSITE" id="PS51108">
    <property type="entry name" value="PTS_EIID"/>
    <property type="match status" value="1"/>
</dbReference>
<gene>
    <name evidence="2" type="ORF">CDL18_05130</name>
    <name evidence="4" type="ORF">CDL23_02775</name>
    <name evidence="3" type="ORF">CDL26_06025</name>
</gene>
<dbReference type="EMBL" id="NIHS01000008">
    <property type="protein sequence ID" value="PLT73192.1"/>
    <property type="molecule type" value="Genomic_DNA"/>
</dbReference>
<evidence type="ECO:0000313" key="7">
    <source>
        <dbReference type="Proteomes" id="UP000235093"/>
    </source>
</evidence>
<evidence type="ECO:0000313" key="6">
    <source>
        <dbReference type="Proteomes" id="UP000234891"/>
    </source>
</evidence>
<dbReference type="InterPro" id="IPR004704">
    <property type="entry name" value="PTS_IID_man"/>
</dbReference>
<name>A0A2N5PPQ4_MEDGN</name>
<dbReference type="EMBL" id="NIHM01000005">
    <property type="protein sequence ID" value="PLT56560.1"/>
    <property type="molecule type" value="Genomic_DNA"/>
</dbReference>
<evidence type="ECO:0000313" key="5">
    <source>
        <dbReference type="Proteomes" id="UP000234849"/>
    </source>
</evidence>
<evidence type="ECO:0000313" key="2">
    <source>
        <dbReference type="EMBL" id="PLT56560.1"/>
    </source>
</evidence>
<dbReference type="PANTHER" id="PTHR32502:SF23">
    <property type="entry name" value="TRANSPORT PROTEIN, PTS SYSTEM"/>
    <property type="match status" value="1"/>
</dbReference>
<keyword evidence="1" id="KW-0472">Membrane</keyword>
<dbReference type="EMBL" id="NIHT01000003">
    <property type="protein sequence ID" value="PLT77106.1"/>
    <property type="molecule type" value="Genomic_DNA"/>
</dbReference>
<sequence length="273" mass="29730">MTMTTTSNNKLTKKDINKIFWRSFSVNASFNYERQMSQGCQYSLSPVLRKLYPEKEKLADALKRHSEFFNSTPMVDPFIFGVVAAMEEENANNEEFDISSINAVKASLMGPLAGIGDSLFWGTLRPLAGGIACSLALAGNFFAPILFLLLFNIPNILVRYFGVHIGYNSGLKALTKFEKMGITEKVFQGASIIGLLVIGGMIASMVSVNLGLTIGSGDSAIAINDVLDGIMPKMLPLLTTLGIYKLIKKGVKVNWILLGIIILSILGTFIGIF</sequence>
<organism evidence="4 7">
    <name type="scientific">Mediterraneibacter gnavus</name>
    <name type="common">Ruminococcus gnavus</name>
    <dbReference type="NCBI Taxonomy" id="33038"/>
    <lineage>
        <taxon>Bacteria</taxon>
        <taxon>Bacillati</taxon>
        <taxon>Bacillota</taxon>
        <taxon>Clostridia</taxon>
        <taxon>Lachnospirales</taxon>
        <taxon>Lachnospiraceae</taxon>
        <taxon>Mediterraneibacter</taxon>
    </lineage>
</organism>
<proteinExistence type="predicted"/>
<evidence type="ECO:0000313" key="3">
    <source>
        <dbReference type="EMBL" id="PLT73192.1"/>
    </source>
</evidence>
<dbReference type="InterPro" id="IPR050303">
    <property type="entry name" value="GatZ_KbaZ_carbometab"/>
</dbReference>
<dbReference type="Pfam" id="PF03613">
    <property type="entry name" value="EIID-AGA"/>
    <property type="match status" value="1"/>
</dbReference>